<evidence type="ECO:0000313" key="2">
    <source>
        <dbReference type="Proteomes" id="UP001181693"/>
    </source>
</evidence>
<keyword evidence="2" id="KW-1185">Reference proteome</keyword>
<dbReference type="EMBL" id="DYDO01000008">
    <property type="protein sequence ID" value="DBA19664.1"/>
    <property type="molecule type" value="Genomic_DNA"/>
</dbReference>
<comment type="caution">
    <text evidence="1">The sequence shown here is derived from an EMBL/GenBank/DDBJ whole genome shotgun (WGS) entry which is preliminary data.</text>
</comment>
<gene>
    <name evidence="1" type="ORF">GDO54_015467</name>
</gene>
<organism evidence="1 2">
    <name type="scientific">Pyxicephalus adspersus</name>
    <name type="common">African bullfrog</name>
    <dbReference type="NCBI Taxonomy" id="30357"/>
    <lineage>
        <taxon>Eukaryota</taxon>
        <taxon>Metazoa</taxon>
        <taxon>Chordata</taxon>
        <taxon>Craniata</taxon>
        <taxon>Vertebrata</taxon>
        <taxon>Euteleostomi</taxon>
        <taxon>Amphibia</taxon>
        <taxon>Batrachia</taxon>
        <taxon>Anura</taxon>
        <taxon>Neobatrachia</taxon>
        <taxon>Ranoidea</taxon>
        <taxon>Pyxicephalidae</taxon>
        <taxon>Pyxicephalinae</taxon>
        <taxon>Pyxicephalus</taxon>
    </lineage>
</organism>
<protein>
    <submittedName>
        <fullName evidence="1">Uncharacterized protein</fullName>
    </submittedName>
</protein>
<proteinExistence type="predicted"/>
<accession>A0AAV2ZN09</accession>
<reference evidence="1" key="1">
    <citation type="thesis" date="2020" institute="ProQuest LLC" country="789 East Eisenhower Parkway, Ann Arbor, MI, USA">
        <title>Comparative Genomics and Chromosome Evolution.</title>
        <authorList>
            <person name="Mudd A.B."/>
        </authorList>
    </citation>
    <scope>NUCLEOTIDE SEQUENCE</scope>
    <source>
        <strain evidence="1">1538</strain>
        <tissue evidence="1">Blood</tissue>
    </source>
</reference>
<sequence length="135" mass="15289">MKMRICNWPWPTASLRWRPPGSTKQVCSEIEVTYTSVCRRWLGLGARGAQASFPPSHTQCTFPASWYDIVGCTIMKDSGDPCSLHWNKTFHLDALGWAIALAGFYRGWTQGKCIYGCRTVWLSVINISIKRACRI</sequence>
<name>A0AAV2ZN09_PYXAD</name>
<evidence type="ECO:0000313" key="1">
    <source>
        <dbReference type="EMBL" id="DBA19664.1"/>
    </source>
</evidence>
<dbReference type="Proteomes" id="UP001181693">
    <property type="component" value="Unassembled WGS sequence"/>
</dbReference>
<dbReference type="AlphaFoldDB" id="A0AAV2ZN09"/>